<feature type="region of interest" description="Disordered" evidence="1">
    <location>
        <begin position="57"/>
        <end position="79"/>
    </location>
</feature>
<keyword evidence="3" id="KW-1185">Reference proteome</keyword>
<evidence type="ECO:0000313" key="3">
    <source>
        <dbReference type="Proteomes" id="UP000246702"/>
    </source>
</evidence>
<evidence type="ECO:0000313" key="2">
    <source>
        <dbReference type="EMBL" id="PWY83080.1"/>
    </source>
</evidence>
<dbReference type="Proteomes" id="UP000246702">
    <property type="component" value="Unassembled WGS sequence"/>
</dbReference>
<protein>
    <submittedName>
        <fullName evidence="2">Uncharacterized protein</fullName>
    </submittedName>
</protein>
<dbReference type="EMBL" id="MSFK01000019">
    <property type="protein sequence ID" value="PWY83080.1"/>
    <property type="molecule type" value="Genomic_DNA"/>
</dbReference>
<evidence type="ECO:0000256" key="1">
    <source>
        <dbReference type="SAM" id="MobiDB-lite"/>
    </source>
</evidence>
<sequence length="79" mass="8256">MDLCTLSQELLGVIGSLRLFGILGSSAALACHYPTVCPGWTVVSELVSPVQCSVPSGVTTQAPPDWDNETEFLASSKSS</sequence>
<accession>A0A317WFW7</accession>
<organism evidence="2 3">
    <name type="scientific">Aspergillus sclerotioniger CBS 115572</name>
    <dbReference type="NCBI Taxonomy" id="1450535"/>
    <lineage>
        <taxon>Eukaryota</taxon>
        <taxon>Fungi</taxon>
        <taxon>Dikarya</taxon>
        <taxon>Ascomycota</taxon>
        <taxon>Pezizomycotina</taxon>
        <taxon>Eurotiomycetes</taxon>
        <taxon>Eurotiomycetidae</taxon>
        <taxon>Eurotiales</taxon>
        <taxon>Aspergillaceae</taxon>
        <taxon>Aspergillus</taxon>
        <taxon>Aspergillus subgen. Circumdati</taxon>
    </lineage>
</organism>
<dbReference type="RefSeq" id="XP_025465865.1">
    <property type="nucleotide sequence ID" value="XM_025605552.1"/>
</dbReference>
<gene>
    <name evidence="2" type="ORF">BO94DRAFT_118023</name>
</gene>
<dbReference type="GeneID" id="37107695"/>
<dbReference type="AlphaFoldDB" id="A0A317WFW7"/>
<comment type="caution">
    <text evidence="2">The sequence shown here is derived from an EMBL/GenBank/DDBJ whole genome shotgun (WGS) entry which is preliminary data.</text>
</comment>
<name>A0A317WFW7_9EURO</name>
<reference evidence="2 3" key="1">
    <citation type="submission" date="2016-12" db="EMBL/GenBank/DDBJ databases">
        <title>The genomes of Aspergillus section Nigri reveals drivers in fungal speciation.</title>
        <authorList>
            <consortium name="DOE Joint Genome Institute"/>
            <person name="Vesth T.C."/>
            <person name="Nybo J."/>
            <person name="Theobald S."/>
            <person name="Brandl J."/>
            <person name="Frisvad J.C."/>
            <person name="Nielsen K.F."/>
            <person name="Lyhne E.K."/>
            <person name="Kogle M.E."/>
            <person name="Kuo A."/>
            <person name="Riley R."/>
            <person name="Clum A."/>
            <person name="Nolan M."/>
            <person name="Lipzen A."/>
            <person name="Salamov A."/>
            <person name="Henrissat B."/>
            <person name="Wiebenga A."/>
            <person name="De Vries R.P."/>
            <person name="Grigoriev I.V."/>
            <person name="Mortensen U.H."/>
            <person name="Andersen M.R."/>
            <person name="Baker S.E."/>
        </authorList>
    </citation>
    <scope>NUCLEOTIDE SEQUENCE [LARGE SCALE GENOMIC DNA]</scope>
    <source>
        <strain evidence="2 3">CBS 115572</strain>
    </source>
</reference>
<proteinExistence type="predicted"/>